<comment type="subcellular location">
    <subcellularLocation>
        <location evidence="1">Chromosome</location>
    </subcellularLocation>
    <subcellularLocation>
        <location evidence="2">Nucleus</location>
        <location evidence="2">Nucleolus</location>
    </subcellularLocation>
</comment>
<comment type="caution">
    <text evidence="11">The sequence shown here is derived from an EMBL/GenBank/DDBJ whole genome shotgun (WGS) entry which is preliminary data.</text>
</comment>
<evidence type="ECO:0000313" key="12">
    <source>
        <dbReference type="Proteomes" id="UP000790347"/>
    </source>
</evidence>
<keyword evidence="5" id="KW-0597">Phosphoprotein</keyword>
<proteinExistence type="predicted"/>
<evidence type="ECO:0000256" key="6">
    <source>
        <dbReference type="ARBA" id="ARBA00022934"/>
    </source>
</evidence>
<name>A0A922LAF4_DERFA</name>
<dbReference type="GO" id="GO:0005730">
    <property type="term" value="C:nucleolus"/>
    <property type="evidence" value="ECO:0007669"/>
    <property type="project" value="UniProtKB-SubCell"/>
</dbReference>
<dbReference type="EMBL" id="ASGP02000001">
    <property type="protein sequence ID" value="KAH9528429.1"/>
    <property type="molecule type" value="Genomic_DNA"/>
</dbReference>
<keyword evidence="7 10" id="KW-0175">Coiled coil</keyword>
<feature type="coiled-coil region" evidence="10">
    <location>
        <begin position="31"/>
        <end position="61"/>
    </location>
</feature>
<dbReference type="PANTHER" id="PTHR13557:SF1">
    <property type="entry name" value="COILED-COIL DOMAIN-CONTAINING PROTEIN 86"/>
    <property type="match status" value="1"/>
</dbReference>
<dbReference type="PANTHER" id="PTHR13557">
    <property type="entry name" value="COILED-COIL DOMAIN-CONTAINING PROTEIN 86"/>
    <property type="match status" value="1"/>
</dbReference>
<dbReference type="GO" id="GO:0005694">
    <property type="term" value="C:chromosome"/>
    <property type="evidence" value="ECO:0007669"/>
    <property type="project" value="UniProtKB-SubCell"/>
</dbReference>
<evidence type="ECO:0000256" key="8">
    <source>
        <dbReference type="ARBA" id="ARBA00023242"/>
    </source>
</evidence>
<accession>A0A922LAF4</accession>
<evidence type="ECO:0000256" key="9">
    <source>
        <dbReference type="ARBA" id="ARBA00093307"/>
    </source>
</evidence>
<evidence type="ECO:0000313" key="11">
    <source>
        <dbReference type="EMBL" id="KAH9528429.1"/>
    </source>
</evidence>
<dbReference type="OrthoDB" id="277961at2759"/>
<evidence type="ECO:0000256" key="3">
    <source>
        <dbReference type="ARBA" id="ARBA00016738"/>
    </source>
</evidence>
<dbReference type="Proteomes" id="UP000790347">
    <property type="component" value="Unassembled WGS sequence"/>
</dbReference>
<dbReference type="InterPro" id="IPR026570">
    <property type="entry name" value="CCDC86"/>
</dbReference>
<evidence type="ECO:0000256" key="10">
    <source>
        <dbReference type="SAM" id="Coils"/>
    </source>
</evidence>
<keyword evidence="8" id="KW-0539">Nucleus</keyword>
<evidence type="ECO:0000256" key="7">
    <source>
        <dbReference type="ARBA" id="ARBA00023054"/>
    </source>
</evidence>
<sequence length="101" mass="12227">MAKTKNKKNNSKPFRRNLVLDKPIRTNWKKKMQLKHENTQIKALEAELKAEKRTLIEEKRQRRVENQKRREENAKKAEIVQTIRNKNKLKKLKGSRKIRKV</sequence>
<reference evidence="11" key="1">
    <citation type="submission" date="2013-05" db="EMBL/GenBank/DDBJ databases">
        <authorList>
            <person name="Yim A.K.Y."/>
            <person name="Chan T.F."/>
            <person name="Ji K.M."/>
            <person name="Liu X.Y."/>
            <person name="Zhou J.W."/>
            <person name="Li R.Q."/>
            <person name="Yang K.Y."/>
            <person name="Li J."/>
            <person name="Li M."/>
            <person name="Law P.T.W."/>
            <person name="Wu Y.L."/>
            <person name="Cai Z.L."/>
            <person name="Qin H."/>
            <person name="Bao Y."/>
            <person name="Leung R.K.K."/>
            <person name="Ng P.K.S."/>
            <person name="Zou J."/>
            <person name="Zhong X.J."/>
            <person name="Ran P.X."/>
            <person name="Zhong N.S."/>
            <person name="Liu Z.G."/>
            <person name="Tsui S.K.W."/>
        </authorList>
    </citation>
    <scope>NUCLEOTIDE SEQUENCE</scope>
    <source>
        <strain evidence="11">Derf</strain>
        <tissue evidence="11">Whole organism</tissue>
    </source>
</reference>
<protein>
    <recommendedName>
        <fullName evidence="3">Coiled-coil domain-containing protein 86</fullName>
    </recommendedName>
</protein>
<evidence type="ECO:0000256" key="2">
    <source>
        <dbReference type="ARBA" id="ARBA00004604"/>
    </source>
</evidence>
<evidence type="ECO:0000256" key="1">
    <source>
        <dbReference type="ARBA" id="ARBA00004286"/>
    </source>
</evidence>
<dbReference type="AlphaFoldDB" id="A0A922LAF4"/>
<comment type="function">
    <text evidence="9">Required for proper chromosome segregation during mitosis and error-free mitotic progression.</text>
</comment>
<keyword evidence="12" id="KW-1185">Reference proteome</keyword>
<keyword evidence="4" id="KW-0158">Chromosome</keyword>
<gene>
    <name evidence="11" type="ORF">DERF_002379</name>
</gene>
<reference evidence="11" key="2">
    <citation type="journal article" date="2022" name="Res Sq">
        <title>Comparative Genomics Reveals Insights into the Divergent Evolution of Astigmatic Mites and Household Pest Adaptations.</title>
        <authorList>
            <person name="Xiong Q."/>
            <person name="Wan A.T.-Y."/>
            <person name="Liu X.-Y."/>
            <person name="Fung C.S.-H."/>
            <person name="Xiao X."/>
            <person name="Malainual N."/>
            <person name="Hou J."/>
            <person name="Wang L."/>
            <person name="Wang M."/>
            <person name="Yang K."/>
            <person name="Cui Y."/>
            <person name="Leung E."/>
            <person name="Nong W."/>
            <person name="Shin S.-K."/>
            <person name="Au S."/>
            <person name="Jeong K.Y."/>
            <person name="Chew F.T."/>
            <person name="Hui J."/>
            <person name="Leung T.F."/>
            <person name="Tungtrongchitr A."/>
            <person name="Zhong N."/>
            <person name="Liu Z."/>
            <person name="Tsui S."/>
        </authorList>
    </citation>
    <scope>NUCLEOTIDE SEQUENCE</scope>
    <source>
        <strain evidence="11">Derf</strain>
        <tissue evidence="11">Whole organism</tissue>
    </source>
</reference>
<evidence type="ECO:0000256" key="4">
    <source>
        <dbReference type="ARBA" id="ARBA00022454"/>
    </source>
</evidence>
<keyword evidence="6" id="KW-0164">Citrullination</keyword>
<organism evidence="11 12">
    <name type="scientific">Dermatophagoides farinae</name>
    <name type="common">American house dust mite</name>
    <dbReference type="NCBI Taxonomy" id="6954"/>
    <lineage>
        <taxon>Eukaryota</taxon>
        <taxon>Metazoa</taxon>
        <taxon>Ecdysozoa</taxon>
        <taxon>Arthropoda</taxon>
        <taxon>Chelicerata</taxon>
        <taxon>Arachnida</taxon>
        <taxon>Acari</taxon>
        <taxon>Acariformes</taxon>
        <taxon>Sarcoptiformes</taxon>
        <taxon>Astigmata</taxon>
        <taxon>Psoroptidia</taxon>
        <taxon>Analgoidea</taxon>
        <taxon>Pyroglyphidae</taxon>
        <taxon>Dermatophagoidinae</taxon>
        <taxon>Dermatophagoides</taxon>
    </lineage>
</organism>
<evidence type="ECO:0000256" key="5">
    <source>
        <dbReference type="ARBA" id="ARBA00022553"/>
    </source>
</evidence>